<dbReference type="EMBL" id="JAVHNR010000010">
    <property type="protein sequence ID" value="KAK6331874.1"/>
    <property type="molecule type" value="Genomic_DNA"/>
</dbReference>
<protein>
    <recommendedName>
        <fullName evidence="2">PD-(D/E)XK nuclease-like domain-containing protein</fullName>
    </recommendedName>
</protein>
<dbReference type="InterPro" id="IPR046797">
    <property type="entry name" value="PDDEXK_12"/>
</dbReference>
<proteinExistence type="predicted"/>
<feature type="domain" description="PD-(D/E)XK nuclease-like" evidence="2">
    <location>
        <begin position="220"/>
        <end position="506"/>
    </location>
</feature>
<evidence type="ECO:0000313" key="3">
    <source>
        <dbReference type="EMBL" id="KAK6331874.1"/>
    </source>
</evidence>
<feature type="region of interest" description="Disordered" evidence="1">
    <location>
        <begin position="26"/>
        <end position="139"/>
    </location>
</feature>
<dbReference type="AlphaFoldDB" id="A0AAN8RBE6"/>
<name>A0AAN8RBE6_9PEZI</name>
<accession>A0AAN8RBE6</accession>
<evidence type="ECO:0000256" key="1">
    <source>
        <dbReference type="SAM" id="MobiDB-lite"/>
    </source>
</evidence>
<organism evidence="3 4">
    <name type="scientific">Orbilia javanica</name>
    <dbReference type="NCBI Taxonomy" id="47235"/>
    <lineage>
        <taxon>Eukaryota</taxon>
        <taxon>Fungi</taxon>
        <taxon>Dikarya</taxon>
        <taxon>Ascomycota</taxon>
        <taxon>Pezizomycotina</taxon>
        <taxon>Orbiliomycetes</taxon>
        <taxon>Orbiliales</taxon>
        <taxon>Orbiliaceae</taxon>
        <taxon>Orbilia</taxon>
    </lineage>
</organism>
<keyword evidence="4" id="KW-1185">Reference proteome</keyword>
<comment type="caution">
    <text evidence="3">The sequence shown here is derived from an EMBL/GenBank/DDBJ whole genome shotgun (WGS) entry which is preliminary data.</text>
</comment>
<dbReference type="Proteomes" id="UP001313282">
    <property type="component" value="Unassembled WGS sequence"/>
</dbReference>
<evidence type="ECO:0000259" key="2">
    <source>
        <dbReference type="Pfam" id="PF20516"/>
    </source>
</evidence>
<feature type="compositionally biased region" description="Polar residues" evidence="1">
    <location>
        <begin position="401"/>
        <end position="413"/>
    </location>
</feature>
<evidence type="ECO:0000313" key="4">
    <source>
        <dbReference type="Proteomes" id="UP001313282"/>
    </source>
</evidence>
<dbReference type="Pfam" id="PF20516">
    <property type="entry name" value="PDDEXK_12"/>
    <property type="match status" value="1"/>
</dbReference>
<feature type="region of interest" description="Disordered" evidence="1">
    <location>
        <begin position="401"/>
        <end position="421"/>
    </location>
</feature>
<gene>
    <name evidence="3" type="ORF">TWF718_002413</name>
</gene>
<sequence>MATEHDQKLEHSRILDWIRAAADIDPNQTGYESAQFSTQPRAPNTPSRALNRLRITGTPSSSRKRKRSTTGTGTTNPDEEPSVTKKQPRALRGPEHDAGEHLFPGDSVSQLEEDTNTPQSSSRTNTYKTAASSGPKLGGKLGVLKQSVPNFTFLGVSGRAGLAANADKEKVPTDLQITVRNLRASFSPVGMLCSCVQSALAEQWPYEPWVGGTFSRKRCNNKQRHAQEVEFVIQITQRAENLQSKLTEETGWLTITQNILEFVSGATQEYHPVTIEPVTTVDINQDMLPSAKHISTRLHSKFLASDPRRPRSAPSAPSDLFPVRADIAVNVNLENSDVESINEKVTTTFGGYPTPFSRAAFSPLLTVSCKSQDGNGLEAELKSVLCASALLESWHRLGTPKSTTGDNSLTSSKPEGYPKRRKHTTIDGMTITEEFGLDHIFALQVLSYTWSFSIVFTEPADQADKSVPQPRTVLGPFHLGDVRTPGGVYAVLRFLDKLFEYKTSVWLPGMLERNVS</sequence>
<feature type="compositionally biased region" description="Polar residues" evidence="1">
    <location>
        <begin position="26"/>
        <end position="48"/>
    </location>
</feature>
<feature type="compositionally biased region" description="Polar residues" evidence="1">
    <location>
        <begin position="116"/>
        <end position="132"/>
    </location>
</feature>
<reference evidence="3 4" key="1">
    <citation type="submission" date="2019-10" db="EMBL/GenBank/DDBJ databases">
        <authorList>
            <person name="Palmer J.M."/>
        </authorList>
    </citation>
    <scope>NUCLEOTIDE SEQUENCE [LARGE SCALE GENOMIC DNA]</scope>
    <source>
        <strain evidence="3 4">TWF718</strain>
    </source>
</reference>